<dbReference type="AlphaFoldDB" id="A0A3B6H3Z0"/>
<dbReference type="Gramene" id="TraesSTA3D03G01959490.1">
    <property type="protein sequence ID" value="TraesSTA3D03G01959490.1.CDS1"/>
    <property type="gene ID" value="TraesSTA3D03G01959490"/>
</dbReference>
<sequence length="192" mass="21504">MDPISIEKIRAMRKYRRNRKQQQLLLLPALAPYLVATCAVLCLLLTSPAWFPGVCSLLVSFLLTTLPDLAIAFLLSPKCLFVVGNLIVAFLIAQSRLAPKSQPASVVDVNDVHEEYVKRSVAPMTAKATATTVVFTDHGASVEGVWEGEKEKEEEEVVEQGEEELEKRVDDFIARVKRQRKLEGKSFFDTDR</sequence>
<dbReference type="Gramene" id="TraesCS3D03G0943200.1">
    <property type="protein sequence ID" value="TraesCS3D03G0943200.1.CDS1"/>
    <property type="gene ID" value="TraesCS3D03G0943200"/>
</dbReference>
<dbReference type="STRING" id="4565.A0A3B6H3Z0"/>
<name>A0A3B6H3Z0_WHEAT</name>
<dbReference type="Gramene" id="TraesSYM3D03G01988840.1">
    <property type="protein sequence ID" value="TraesSYM3D03G01988840.1.CDS1"/>
    <property type="gene ID" value="TraesSYM3D03G01988840"/>
</dbReference>
<feature type="domain" description="DUF4408" evidence="2">
    <location>
        <begin position="52"/>
        <end position="97"/>
    </location>
</feature>
<dbReference type="PANTHER" id="PTHR35762">
    <property type="entry name" value="TRANSMEMBRANE PROTEIN"/>
    <property type="match status" value="1"/>
</dbReference>
<dbReference type="OMA" id="IRAMNKY"/>
<dbReference type="OrthoDB" id="781735at2759"/>
<dbReference type="Gramene" id="TraesARI3D03G01998380.1">
    <property type="protein sequence ID" value="TraesARI3D03G01998380.1.CDS1"/>
    <property type="gene ID" value="TraesARI3D03G01998380"/>
</dbReference>
<dbReference type="PANTHER" id="PTHR35762:SF2">
    <property type="entry name" value="TRANSMEMBRANE PROTEIN"/>
    <property type="match status" value="1"/>
</dbReference>
<dbReference type="Gramene" id="TraesMAC3D03G01963400.1">
    <property type="protein sequence ID" value="TraesMAC3D03G01963400.1.CDS1"/>
    <property type="gene ID" value="TraesMAC3D03G01963400"/>
</dbReference>
<protein>
    <recommendedName>
        <fullName evidence="2">DUF4408 domain-containing protein</fullName>
    </recommendedName>
</protein>
<dbReference type="Gramene" id="TraesLAC3D03G01906190.1">
    <property type="protein sequence ID" value="TraesLAC3D03G01906190.1.CDS1"/>
    <property type="gene ID" value="TraesLAC3D03G01906190"/>
</dbReference>
<keyword evidence="1" id="KW-0812">Transmembrane</keyword>
<evidence type="ECO:0000313" key="4">
    <source>
        <dbReference type="Proteomes" id="UP000019116"/>
    </source>
</evidence>
<dbReference type="Gramene" id="TraesLDM3D03G01962720.1">
    <property type="protein sequence ID" value="TraesLDM3D03G01962720.1.CDS1"/>
    <property type="gene ID" value="TraesLDM3D03G01962720"/>
</dbReference>
<dbReference type="Proteomes" id="UP000019116">
    <property type="component" value="Chromosome 3D"/>
</dbReference>
<feature type="transmembrane region" description="Helical" evidence="1">
    <location>
        <begin position="71"/>
        <end position="93"/>
    </location>
</feature>
<dbReference type="Gramene" id="TraesCS3D02G428400.1">
    <property type="protein sequence ID" value="TraesCS3D02G428400.1.cds1"/>
    <property type="gene ID" value="TraesCS3D02G428400"/>
</dbReference>
<evidence type="ECO:0000313" key="3">
    <source>
        <dbReference type="EnsemblPlants" id="TraesCS3D02G428400.1.cds1"/>
    </source>
</evidence>
<proteinExistence type="predicted"/>
<evidence type="ECO:0000256" key="1">
    <source>
        <dbReference type="SAM" id="Phobius"/>
    </source>
</evidence>
<dbReference type="Gramene" id="TraesNOR3D03G01990800.1">
    <property type="protein sequence ID" value="TraesNOR3D03G01990800.1.CDS1"/>
    <property type="gene ID" value="TraesNOR3D03G01990800"/>
</dbReference>
<reference evidence="3" key="1">
    <citation type="submission" date="2018-08" db="EMBL/GenBank/DDBJ databases">
        <authorList>
            <person name="Rossello M."/>
        </authorList>
    </citation>
    <scope>NUCLEOTIDE SEQUENCE [LARGE SCALE GENOMIC DNA]</scope>
    <source>
        <strain evidence="3">cv. Chinese Spring</strain>
    </source>
</reference>
<dbReference type="Gramene" id="TraesJAG3D03G01972370.1">
    <property type="protein sequence ID" value="TraesJAG3D03G01972370.1.CDS1"/>
    <property type="gene ID" value="TraesJAG3D03G01972370"/>
</dbReference>
<keyword evidence="1" id="KW-0472">Membrane</keyword>
<reference evidence="3" key="2">
    <citation type="submission" date="2018-10" db="UniProtKB">
        <authorList>
            <consortium name="EnsemblPlants"/>
        </authorList>
    </citation>
    <scope>IDENTIFICATION</scope>
</reference>
<dbReference type="EnsemblPlants" id="TraesCS3D02G428400.1">
    <property type="protein sequence ID" value="TraesCS3D02G428400.1.cds1"/>
    <property type="gene ID" value="TraesCS3D02G428400"/>
</dbReference>
<dbReference type="Gramene" id="TraesROB_scaffold_050707_01G000300.1">
    <property type="protein sequence ID" value="TraesROB_scaffold_050707_01G000300.1"/>
    <property type="gene ID" value="TraesROB_scaffold_050707_01G000300"/>
</dbReference>
<evidence type="ECO:0000259" key="2">
    <source>
        <dbReference type="Pfam" id="PF14364"/>
    </source>
</evidence>
<dbReference type="SMR" id="A0A3B6H3Z0"/>
<dbReference type="InterPro" id="IPR025520">
    <property type="entry name" value="DUF4408"/>
</dbReference>
<dbReference type="RefSeq" id="XP_044353863.1">
    <property type="nucleotide sequence ID" value="XM_044497928.1"/>
</dbReference>
<dbReference type="Pfam" id="PF14364">
    <property type="entry name" value="DUF4408"/>
    <property type="match status" value="1"/>
</dbReference>
<dbReference type="Gramene" id="TraesCLE_scaffold_038097_01G000300.1">
    <property type="protein sequence ID" value="TraesCLE_scaffold_038097_01G000300.1"/>
    <property type="gene ID" value="TraesCLE_scaffold_038097_01G000300"/>
</dbReference>
<keyword evidence="1" id="KW-1133">Transmembrane helix</keyword>
<gene>
    <name evidence="3" type="primary">LOC123075280</name>
</gene>
<dbReference type="GeneID" id="123075280"/>
<dbReference type="Gramene" id="TraesRN3D0100985300.1">
    <property type="protein sequence ID" value="TraesRN3D0100985300.1"/>
    <property type="gene ID" value="TraesRN3D0100985300"/>
</dbReference>
<dbReference type="Gramene" id="TraesCAD_scaffold_047153_01G000300.1">
    <property type="protein sequence ID" value="TraesCAD_scaffold_047153_01G000300.1"/>
    <property type="gene ID" value="TraesCAD_scaffold_047153_01G000300"/>
</dbReference>
<dbReference type="Gramene" id="TraesPARA_EIv1.0_1152030.1">
    <property type="protein sequence ID" value="TraesPARA_EIv1.0_1152030.1.CDS1"/>
    <property type="gene ID" value="TraesPARA_EIv1.0_1152030"/>
</dbReference>
<feature type="transmembrane region" description="Helical" evidence="1">
    <location>
        <begin position="24"/>
        <end position="51"/>
    </location>
</feature>
<organism evidence="3">
    <name type="scientific">Triticum aestivum</name>
    <name type="common">Wheat</name>
    <dbReference type="NCBI Taxonomy" id="4565"/>
    <lineage>
        <taxon>Eukaryota</taxon>
        <taxon>Viridiplantae</taxon>
        <taxon>Streptophyta</taxon>
        <taxon>Embryophyta</taxon>
        <taxon>Tracheophyta</taxon>
        <taxon>Spermatophyta</taxon>
        <taxon>Magnoliopsida</taxon>
        <taxon>Liliopsida</taxon>
        <taxon>Poales</taxon>
        <taxon>Poaceae</taxon>
        <taxon>BOP clade</taxon>
        <taxon>Pooideae</taxon>
        <taxon>Triticodae</taxon>
        <taxon>Triticeae</taxon>
        <taxon>Triticinae</taxon>
        <taxon>Triticum</taxon>
    </lineage>
</organism>
<dbReference type="Gramene" id="TraesJUL3D03G01982190.1">
    <property type="protein sequence ID" value="TraesJUL3D03G01982190.1.CDS1"/>
    <property type="gene ID" value="TraesJUL3D03G01982190"/>
</dbReference>
<accession>A0A3B6H3Z0</accession>
<dbReference type="Gramene" id="TraesWEE_scaffold_032678_01G000300.1">
    <property type="protein sequence ID" value="TraesWEE_scaffold_032678_01G000300.1"/>
    <property type="gene ID" value="TraesWEE_scaffold_032678_01G000300"/>
</dbReference>
<keyword evidence="4" id="KW-1185">Reference proteome</keyword>